<keyword evidence="9" id="KW-0315">Glutamine amidotransferase</keyword>
<evidence type="ECO:0000256" key="1">
    <source>
        <dbReference type="ARBA" id="ARBA00001000"/>
    </source>
</evidence>
<dbReference type="GO" id="GO:0005737">
    <property type="term" value="C:cytoplasm"/>
    <property type="evidence" value="ECO:0007669"/>
    <property type="project" value="TreeGrafter"/>
</dbReference>
<gene>
    <name evidence="16" type="ORF">BDEG_21184</name>
</gene>
<dbReference type="Gene3D" id="3.40.50.880">
    <property type="match status" value="1"/>
</dbReference>
<dbReference type="PRINTS" id="PR00096">
    <property type="entry name" value="GATASE"/>
</dbReference>
<evidence type="ECO:0000313" key="16">
    <source>
        <dbReference type="EMBL" id="OAJ37119.1"/>
    </source>
</evidence>
<dbReference type="Pfam" id="PF00117">
    <property type="entry name" value="GATase"/>
    <property type="match status" value="1"/>
</dbReference>
<accession>A0A177WAK7</accession>
<dbReference type="OrthoDB" id="64220at2759"/>
<dbReference type="InterPro" id="IPR005801">
    <property type="entry name" value="ADC_synthase"/>
</dbReference>
<dbReference type="GO" id="GO:0046820">
    <property type="term" value="F:4-amino-4-deoxychorismate synthase activity"/>
    <property type="evidence" value="ECO:0007669"/>
    <property type="project" value="UniProtKB-EC"/>
</dbReference>
<dbReference type="EC" id="2.6.1.85" evidence="5"/>
<keyword evidence="8" id="KW-0289">Folate biosynthesis</keyword>
<dbReference type="FunFam" id="3.40.50.880:FF:000003">
    <property type="entry name" value="Anthranilate synthase component II"/>
    <property type="match status" value="1"/>
</dbReference>
<evidence type="ECO:0000256" key="12">
    <source>
        <dbReference type="ARBA" id="ARBA00082672"/>
    </source>
</evidence>
<evidence type="ECO:0000256" key="2">
    <source>
        <dbReference type="ARBA" id="ARBA00005009"/>
    </source>
</evidence>
<feature type="domain" description="Glutamine amidotransferase" evidence="13">
    <location>
        <begin position="16"/>
        <end position="209"/>
    </location>
</feature>
<dbReference type="InterPro" id="IPR006221">
    <property type="entry name" value="TrpG/PapA_dom"/>
</dbReference>
<evidence type="ECO:0000259" key="15">
    <source>
        <dbReference type="Pfam" id="PF04715"/>
    </source>
</evidence>
<evidence type="ECO:0000256" key="5">
    <source>
        <dbReference type="ARBA" id="ARBA00013139"/>
    </source>
</evidence>
<dbReference type="GO" id="GO:0046656">
    <property type="term" value="P:folic acid biosynthetic process"/>
    <property type="evidence" value="ECO:0007669"/>
    <property type="project" value="UniProtKB-KW"/>
</dbReference>
<dbReference type="InterPro" id="IPR029062">
    <property type="entry name" value="Class_I_gatase-like"/>
</dbReference>
<comment type="similarity">
    <text evidence="3">In the C-terminal section; belongs to the anthranilate synthase component I family.</text>
</comment>
<reference evidence="16 17" key="2">
    <citation type="submission" date="2016-05" db="EMBL/GenBank/DDBJ databases">
        <title>Lineage-specific infection strategies underlie the spectrum of fungal disease in amphibians.</title>
        <authorList>
            <person name="Cuomo C.A."/>
            <person name="Farrer R.A."/>
            <person name="James T."/>
            <person name="Longcore J."/>
            <person name="Birren B."/>
        </authorList>
    </citation>
    <scope>NUCLEOTIDE SEQUENCE [LARGE SCALE GENOMIC DNA]</scope>
    <source>
        <strain evidence="16 17">JEL423</strain>
    </source>
</reference>
<evidence type="ECO:0000259" key="13">
    <source>
        <dbReference type="Pfam" id="PF00117"/>
    </source>
</evidence>
<evidence type="ECO:0000256" key="8">
    <source>
        <dbReference type="ARBA" id="ARBA00022909"/>
    </source>
</evidence>
<dbReference type="SUPFAM" id="SSF52317">
    <property type="entry name" value="Class I glutamine amidotransferase-like"/>
    <property type="match status" value="1"/>
</dbReference>
<reference evidence="16 17" key="1">
    <citation type="submission" date="2006-10" db="EMBL/GenBank/DDBJ databases">
        <title>The Genome Sequence of Batrachochytrium dendrobatidis JEL423.</title>
        <authorList>
            <consortium name="The Broad Institute Genome Sequencing Platform"/>
            <person name="Birren B."/>
            <person name="Lander E."/>
            <person name="Galagan J."/>
            <person name="Cuomo C."/>
            <person name="Devon K."/>
            <person name="Jaffe D."/>
            <person name="Butler J."/>
            <person name="Alvarez P."/>
            <person name="Gnerre S."/>
            <person name="Grabherr M."/>
            <person name="Kleber M."/>
            <person name="Mauceli E."/>
            <person name="Brockman W."/>
            <person name="Young S."/>
            <person name="LaButti K."/>
            <person name="Sykes S."/>
            <person name="DeCaprio D."/>
            <person name="Crawford M."/>
            <person name="Koehrsen M."/>
            <person name="Engels R."/>
            <person name="Montgomery P."/>
            <person name="Pearson M."/>
            <person name="Howarth C."/>
            <person name="Larson L."/>
            <person name="White J."/>
            <person name="O'Leary S."/>
            <person name="Kodira C."/>
            <person name="Zeng Q."/>
            <person name="Yandava C."/>
            <person name="Alvarado L."/>
            <person name="Longcore J."/>
            <person name="James T."/>
        </authorList>
    </citation>
    <scope>NUCLEOTIDE SEQUENCE [LARGE SCALE GENOMIC DNA]</scope>
    <source>
        <strain evidence="16 17">JEL423</strain>
    </source>
</reference>
<dbReference type="PANTHER" id="PTHR11236">
    <property type="entry name" value="AMINOBENZOATE/ANTHRANILATE SYNTHASE"/>
    <property type="match status" value="1"/>
</dbReference>
<protein>
    <recommendedName>
        <fullName evidence="6">Anthranilate synthase component 2</fullName>
        <ecNumber evidence="5">2.6.1.85</ecNumber>
    </recommendedName>
    <alternativeName>
        <fullName evidence="12">Anthranilate synthase, glutamine amidotransferase component</fullName>
    </alternativeName>
    <alternativeName>
        <fullName evidence="10">Para-aminobenzoate synthase</fullName>
    </alternativeName>
    <alternativeName>
        <fullName evidence="11">p-aminobenzoic acid synthase</fullName>
    </alternativeName>
</protein>
<comment type="catalytic activity">
    <reaction evidence="1">
        <text>chorismate + L-glutamine = 4-amino-4-deoxychorismate + L-glutamate</text>
        <dbReference type="Rhea" id="RHEA:11672"/>
        <dbReference type="ChEBI" id="CHEBI:29748"/>
        <dbReference type="ChEBI" id="CHEBI:29985"/>
        <dbReference type="ChEBI" id="CHEBI:58359"/>
        <dbReference type="ChEBI" id="CHEBI:58406"/>
        <dbReference type="EC" id="2.6.1.85"/>
    </reaction>
</comment>
<dbReference type="InterPro" id="IPR015890">
    <property type="entry name" value="Chorismate_C"/>
</dbReference>
<dbReference type="InterPro" id="IPR019999">
    <property type="entry name" value="Anth_synth_I-like"/>
</dbReference>
<dbReference type="NCBIfam" id="TIGR00566">
    <property type="entry name" value="trpG_papA"/>
    <property type="match status" value="1"/>
</dbReference>
<evidence type="ECO:0000256" key="9">
    <source>
        <dbReference type="ARBA" id="ARBA00022962"/>
    </source>
</evidence>
<dbReference type="InterPro" id="IPR017926">
    <property type="entry name" value="GATASE"/>
</dbReference>
<dbReference type="GO" id="GO:0046654">
    <property type="term" value="P:tetrahydrofolate biosynthetic process"/>
    <property type="evidence" value="ECO:0007669"/>
    <property type="project" value="UniProtKB-UniPathway"/>
</dbReference>
<dbReference type="VEuPathDB" id="FungiDB:BDEG_21184"/>
<comment type="subunit">
    <text evidence="4">Tetramer of two components I and two components II.</text>
</comment>
<dbReference type="PRINTS" id="PR00099">
    <property type="entry name" value="CPSGATASE"/>
</dbReference>
<dbReference type="Pfam" id="PF04715">
    <property type="entry name" value="Anth_synt_I_N"/>
    <property type="match status" value="1"/>
</dbReference>
<dbReference type="CDD" id="cd01743">
    <property type="entry name" value="GATase1_Anthranilate_Synthase"/>
    <property type="match status" value="1"/>
</dbReference>
<feature type="domain" description="Chorismate-utilising enzyme C-terminal" evidence="14">
    <location>
        <begin position="543"/>
        <end position="779"/>
    </location>
</feature>
<dbReference type="STRING" id="403673.A0A177WAK7"/>
<feature type="domain" description="Anthranilate synthase component I N-terminal" evidence="15">
    <location>
        <begin position="289"/>
        <end position="457"/>
    </location>
</feature>
<keyword evidence="7" id="KW-0808">Transferase</keyword>
<dbReference type="Gene3D" id="3.60.120.10">
    <property type="entry name" value="Anthranilate synthase"/>
    <property type="match status" value="2"/>
</dbReference>
<sequence length="808" mass="90494">MPAADLDNYNADMRILIIDNYDSYTFNLFQYCTLNVTNPPVVVRNDQFEWTELCDRILPNFDAVVISPGPGRPDREEDFGVCKELLLYANIPILGVCLGHQGLASVLGGEVITADSPMHGRLSDICHDGSGLFKNLPNPFSAVRYHSLIVSQQKFPSDLHVTAWTHQNDPSKPVINMGMIHKSRPIWTVQFHPESICTEHGQQIINNFISLAATHIKLCNQQSSMVSPALTLEEKTKLTVLPSSLIPIRHNFLEAESMPSSGSDSKTLHGSSNHIALVFPMCDTFVSAEKVYHKLYADKTSAFWLDSAKVEAGLSRFSYMGDSTGPLGFDIKYSLETRLIQKRKNDVVLESATLEHNDTFFRWLAEIMHNTTVDCQDIHYVGNDLADPQQQFQLPFYGGLVGYFGYEMKAESLRPHTAKHDGLNKFKTESAKHVPDAAFIFSDRIIVYDHQEQNMYLIALARKDDLKMRQTQQDWLQQLHHTLTELAVPKQNHVTETRLASNTQSCSIAQNPKLNPKNGWMKLTHERAAYIANIEASNEKINQGETYEFYQHLRNRNPAPYGGFLSFGEGLFIASSSPERFLQLSSDKWLSMKPIKGTLPTATRQNFSGTVEEMEQENHKRRIALAISEKDRSENLMIVDLIRNDLNQISEPQTVHVPHLMVVESYATVHQLVSTVKGKLRSDLNAVDAVMRTFPPGSMTGAPKLRTVHILEELEKTPRGPYSGVLGFFSVTGSADFNVIIRTAIFAEIQGETMVTIGAGGAIVALSNPLDEYDEMLLKANSVLPSLVATFDTTPTEDLYGVQETCQI</sequence>
<dbReference type="eggNOG" id="KOG1224">
    <property type="taxonomic scope" value="Eukaryota"/>
</dbReference>
<evidence type="ECO:0000256" key="6">
    <source>
        <dbReference type="ARBA" id="ARBA00020654"/>
    </source>
</evidence>
<name>A0A177WAK7_BATDL</name>
<dbReference type="Proteomes" id="UP000077115">
    <property type="component" value="Unassembled WGS sequence"/>
</dbReference>
<dbReference type="GO" id="GO:0008153">
    <property type="term" value="P:4-aminobenzoate biosynthetic process"/>
    <property type="evidence" value="ECO:0007669"/>
    <property type="project" value="TreeGrafter"/>
</dbReference>
<comment type="pathway">
    <text evidence="2">Cofactor biosynthesis; tetrahydrofolate biosynthesis; 4-aminobenzoate from chorismate: step 1/2.</text>
</comment>
<dbReference type="InterPro" id="IPR010117">
    <property type="entry name" value="PabB_fungal"/>
</dbReference>
<organism evidence="16 17">
    <name type="scientific">Batrachochytrium dendrobatidis (strain JEL423)</name>
    <dbReference type="NCBI Taxonomy" id="403673"/>
    <lineage>
        <taxon>Eukaryota</taxon>
        <taxon>Fungi</taxon>
        <taxon>Fungi incertae sedis</taxon>
        <taxon>Chytridiomycota</taxon>
        <taxon>Chytridiomycota incertae sedis</taxon>
        <taxon>Chytridiomycetes</taxon>
        <taxon>Rhizophydiales</taxon>
        <taxon>Rhizophydiales incertae sedis</taxon>
        <taxon>Batrachochytrium</taxon>
    </lineage>
</organism>
<evidence type="ECO:0000256" key="3">
    <source>
        <dbReference type="ARBA" id="ARBA00005970"/>
    </source>
</evidence>
<dbReference type="GO" id="GO:0000162">
    <property type="term" value="P:L-tryptophan biosynthetic process"/>
    <property type="evidence" value="ECO:0007669"/>
    <property type="project" value="TreeGrafter"/>
</dbReference>
<dbReference type="EMBL" id="DS022300">
    <property type="protein sequence ID" value="OAJ37119.1"/>
    <property type="molecule type" value="Genomic_DNA"/>
</dbReference>
<dbReference type="UniPathway" id="UPA00077">
    <property type="reaction ID" value="UER00149"/>
</dbReference>
<evidence type="ECO:0000313" key="17">
    <source>
        <dbReference type="Proteomes" id="UP000077115"/>
    </source>
</evidence>
<evidence type="ECO:0000256" key="4">
    <source>
        <dbReference type="ARBA" id="ARBA00011743"/>
    </source>
</evidence>
<dbReference type="Pfam" id="PF00425">
    <property type="entry name" value="Chorismate_bind"/>
    <property type="match status" value="1"/>
</dbReference>
<evidence type="ECO:0000256" key="7">
    <source>
        <dbReference type="ARBA" id="ARBA00022679"/>
    </source>
</evidence>
<dbReference type="PRINTS" id="PR00097">
    <property type="entry name" value="ANTSNTHASEII"/>
</dbReference>
<dbReference type="SUPFAM" id="SSF56322">
    <property type="entry name" value="ADC synthase"/>
    <property type="match status" value="1"/>
</dbReference>
<evidence type="ECO:0000256" key="11">
    <source>
        <dbReference type="ARBA" id="ARBA00031904"/>
    </source>
</evidence>
<evidence type="ECO:0000259" key="14">
    <source>
        <dbReference type="Pfam" id="PF00425"/>
    </source>
</evidence>
<dbReference type="PANTHER" id="PTHR11236:SF18">
    <property type="entry name" value="AMINODEOXYCHORISMATE SYNTHASE"/>
    <property type="match status" value="1"/>
</dbReference>
<dbReference type="NCBIfam" id="TIGR01823">
    <property type="entry name" value="PabB-fungal"/>
    <property type="match status" value="1"/>
</dbReference>
<dbReference type="PROSITE" id="PS51273">
    <property type="entry name" value="GATASE_TYPE_1"/>
    <property type="match status" value="1"/>
</dbReference>
<dbReference type="AlphaFoldDB" id="A0A177WAK7"/>
<dbReference type="InterPro" id="IPR006805">
    <property type="entry name" value="Anth_synth_I_N"/>
</dbReference>
<proteinExistence type="inferred from homology"/>
<evidence type="ECO:0000256" key="10">
    <source>
        <dbReference type="ARBA" id="ARBA00031329"/>
    </source>
</evidence>